<reference evidence="1" key="2">
    <citation type="journal article" date="2022" name="Syst. Appl. Microbiol.">
        <title>Physiological and genomic characterisation of Luteimonas fraxinea sp. nov., a bacterial species associated with trees tolerant to ash dieback.</title>
        <authorList>
            <person name="Ulrich K."/>
            <person name="Becker R."/>
            <person name="Behrendt U."/>
            <person name="Kube M."/>
            <person name="Schneck V."/>
            <person name="Ulrich A."/>
        </authorList>
    </citation>
    <scope>NUCLEOTIDE SEQUENCE</scope>
    <source>
        <strain evidence="1">A1P009</strain>
    </source>
</reference>
<evidence type="ECO:0008006" key="3">
    <source>
        <dbReference type="Google" id="ProtNLM"/>
    </source>
</evidence>
<proteinExistence type="predicted"/>
<comment type="caution">
    <text evidence="1">The sequence shown here is derived from an EMBL/GenBank/DDBJ whole genome shotgun (WGS) entry which is preliminary data.</text>
</comment>
<sequence length="49" mass="4950">MKTTEEATRVAGAPSEDEILIGVASVDTKGGALLGEDMGNTTMPGIAED</sequence>
<organism evidence="1 2">
    <name type="scientific">Luteimonas fraxinea</name>
    <dbReference type="NCBI Taxonomy" id="2901869"/>
    <lineage>
        <taxon>Bacteria</taxon>
        <taxon>Pseudomonadati</taxon>
        <taxon>Pseudomonadota</taxon>
        <taxon>Gammaproteobacteria</taxon>
        <taxon>Lysobacterales</taxon>
        <taxon>Lysobacteraceae</taxon>
        <taxon>Luteimonas</taxon>
    </lineage>
</organism>
<name>A0ABS8UI03_9GAMM</name>
<keyword evidence="2" id="KW-1185">Reference proteome</keyword>
<evidence type="ECO:0000313" key="1">
    <source>
        <dbReference type="EMBL" id="MCD9098125.1"/>
    </source>
</evidence>
<dbReference type="Proteomes" id="UP001430360">
    <property type="component" value="Unassembled WGS sequence"/>
</dbReference>
<accession>A0ABS8UI03</accession>
<dbReference type="RefSeq" id="WP_232137305.1">
    <property type="nucleotide sequence ID" value="NZ_CP089507.1"/>
</dbReference>
<reference evidence="1" key="1">
    <citation type="submission" date="2021-12" db="EMBL/GenBank/DDBJ databases">
        <authorList>
            <person name="Ulrich A."/>
        </authorList>
    </citation>
    <scope>NUCLEOTIDE SEQUENCE</scope>
    <source>
        <strain evidence="1">A1P009</strain>
    </source>
</reference>
<gene>
    <name evidence="1" type="ORF">LTT95_14370</name>
</gene>
<evidence type="ECO:0000313" key="2">
    <source>
        <dbReference type="Proteomes" id="UP001430360"/>
    </source>
</evidence>
<protein>
    <recommendedName>
        <fullName evidence="3">Benenodin family lasso peptide</fullName>
    </recommendedName>
</protein>
<dbReference type="EMBL" id="JAJQKU010000004">
    <property type="protein sequence ID" value="MCD9098125.1"/>
    <property type="molecule type" value="Genomic_DNA"/>
</dbReference>